<keyword evidence="2" id="KW-1185">Reference proteome</keyword>
<dbReference type="RefSeq" id="WP_119319554.1">
    <property type="nucleotide sequence ID" value="NZ_AP025739.1"/>
</dbReference>
<name>A0A402CQH8_9BACT</name>
<protein>
    <submittedName>
        <fullName evidence="1">Uncharacterized protein</fullName>
    </submittedName>
</protein>
<proteinExistence type="predicted"/>
<evidence type="ECO:0000313" key="2">
    <source>
        <dbReference type="Proteomes" id="UP000287394"/>
    </source>
</evidence>
<sequence length="155" mass="17724">MKSEDRSYIEGLNAEIRSLWEKYEAVRGADDCAEERWLTAIQLRMKQITARLAPPAPPTPKLDWWCVWCQRVSNQPEPSDGLPLCMYSDCKSRSQFIALYQQLPGPIMLGVGVHYIDGANWVEIRQELYPDLPEIPKPGVRYDVPEIVASVYLAD</sequence>
<organism evidence="1 2">
    <name type="scientific">Capsulimonas corticalis</name>
    <dbReference type="NCBI Taxonomy" id="2219043"/>
    <lineage>
        <taxon>Bacteria</taxon>
        <taxon>Bacillati</taxon>
        <taxon>Armatimonadota</taxon>
        <taxon>Armatimonadia</taxon>
        <taxon>Capsulimonadales</taxon>
        <taxon>Capsulimonadaceae</taxon>
        <taxon>Capsulimonas</taxon>
    </lineage>
</organism>
<reference evidence="1 2" key="1">
    <citation type="journal article" date="2019" name="Int. J. Syst. Evol. Microbiol.">
        <title>Capsulimonas corticalis gen. nov., sp. nov., an aerobic capsulated bacterium, of a novel bacterial order, Capsulimonadales ord. nov., of the class Armatimonadia of the phylum Armatimonadetes.</title>
        <authorList>
            <person name="Li J."/>
            <person name="Kudo C."/>
            <person name="Tonouchi A."/>
        </authorList>
    </citation>
    <scope>NUCLEOTIDE SEQUENCE [LARGE SCALE GENOMIC DNA]</scope>
    <source>
        <strain evidence="1 2">AX-7</strain>
    </source>
</reference>
<evidence type="ECO:0000313" key="1">
    <source>
        <dbReference type="EMBL" id="BDI32746.1"/>
    </source>
</evidence>
<dbReference type="EMBL" id="AP025739">
    <property type="protein sequence ID" value="BDI32746.1"/>
    <property type="molecule type" value="Genomic_DNA"/>
</dbReference>
<accession>A0A402CQH8</accession>
<gene>
    <name evidence="1" type="ORF">CCAX7_47970</name>
</gene>
<dbReference type="Proteomes" id="UP000287394">
    <property type="component" value="Chromosome"/>
</dbReference>
<dbReference type="KEGG" id="ccot:CCAX7_47970"/>
<dbReference type="AlphaFoldDB" id="A0A402CQH8"/>